<gene>
    <name evidence="2" type="ORF">GCM10011482_17750</name>
</gene>
<name>A0A917JG09_9ENTE</name>
<dbReference type="RefSeq" id="WP_188367959.1">
    <property type="nucleotide sequence ID" value="NZ_BMDT01000008.1"/>
</dbReference>
<feature type="transmembrane region" description="Helical" evidence="1">
    <location>
        <begin position="29"/>
        <end position="46"/>
    </location>
</feature>
<keyword evidence="1" id="KW-0812">Transmembrane</keyword>
<proteinExistence type="predicted"/>
<feature type="transmembrane region" description="Helical" evidence="1">
    <location>
        <begin position="58"/>
        <end position="83"/>
    </location>
</feature>
<evidence type="ECO:0000313" key="3">
    <source>
        <dbReference type="Proteomes" id="UP000622610"/>
    </source>
</evidence>
<organism evidence="2 3">
    <name type="scientific">Enterococcus alcedinis</name>
    <dbReference type="NCBI Taxonomy" id="1274384"/>
    <lineage>
        <taxon>Bacteria</taxon>
        <taxon>Bacillati</taxon>
        <taxon>Bacillota</taxon>
        <taxon>Bacilli</taxon>
        <taxon>Lactobacillales</taxon>
        <taxon>Enterococcaceae</taxon>
        <taxon>Enterococcus</taxon>
    </lineage>
</organism>
<dbReference type="EMBL" id="BMDT01000008">
    <property type="protein sequence ID" value="GGI66121.1"/>
    <property type="molecule type" value="Genomic_DNA"/>
</dbReference>
<evidence type="ECO:0000256" key="1">
    <source>
        <dbReference type="SAM" id="Phobius"/>
    </source>
</evidence>
<comment type="caution">
    <text evidence="2">The sequence shown here is derived from an EMBL/GenBank/DDBJ whole genome shotgun (WGS) entry which is preliminary data.</text>
</comment>
<keyword evidence="1" id="KW-0472">Membrane</keyword>
<reference evidence="2" key="2">
    <citation type="submission" date="2020-09" db="EMBL/GenBank/DDBJ databases">
        <authorList>
            <person name="Sun Q."/>
            <person name="Sedlacek I."/>
        </authorList>
    </citation>
    <scope>NUCLEOTIDE SEQUENCE</scope>
    <source>
        <strain evidence="2">CCM 8433</strain>
    </source>
</reference>
<accession>A0A917JG09</accession>
<reference evidence="2" key="1">
    <citation type="journal article" date="2014" name="Int. J. Syst. Evol. Microbiol.">
        <title>Complete genome sequence of Corynebacterium casei LMG S-19264T (=DSM 44701T), isolated from a smear-ripened cheese.</title>
        <authorList>
            <consortium name="US DOE Joint Genome Institute (JGI-PGF)"/>
            <person name="Walter F."/>
            <person name="Albersmeier A."/>
            <person name="Kalinowski J."/>
            <person name="Ruckert C."/>
        </authorList>
    </citation>
    <scope>NUCLEOTIDE SEQUENCE</scope>
    <source>
        <strain evidence="2">CCM 8433</strain>
    </source>
</reference>
<sequence length="87" mass="9969">MLKIVNVLLAIFIIFTVWMPYTRIFMTDIGWGTIVVFLASMALYYTSMDTYRKDKSKISIVTLIIGLSPFILIFVVFLLAFIIKPAP</sequence>
<feature type="transmembrane region" description="Helical" evidence="1">
    <location>
        <begin position="7"/>
        <end position="23"/>
    </location>
</feature>
<protein>
    <submittedName>
        <fullName evidence="2">Uncharacterized protein</fullName>
    </submittedName>
</protein>
<evidence type="ECO:0000313" key="2">
    <source>
        <dbReference type="EMBL" id="GGI66121.1"/>
    </source>
</evidence>
<dbReference type="Proteomes" id="UP000622610">
    <property type="component" value="Unassembled WGS sequence"/>
</dbReference>
<dbReference type="AlphaFoldDB" id="A0A917JG09"/>
<keyword evidence="3" id="KW-1185">Reference proteome</keyword>
<keyword evidence="1" id="KW-1133">Transmembrane helix</keyword>